<proteinExistence type="predicted"/>
<accession>A0A6M3L1W0</accession>
<sequence>MQTYTVNTRMSKCEVPIGMLALECDLCHSLVALFDPNKVRIPLHATMFESLTMVRGGPPPFQLAAKRLGDNNWKLCQCRACNNFVFLDRKTRRCKTSLSTPFGVWEIGSRVVPHKITQAELNQQKIDEAFKEEEERLSVEEANQKEIEKLLKDEYPVTITPEIAQKIQPLKSFEGGKIKIPIDFGKVDRVPTANLGDTQIGKDGIKRVYVKAGTDIEIGDAVALSEDGTVKKIVIPKETHCRYCNKYYNSAFWLEKHEAKCKGKP</sequence>
<dbReference type="EMBL" id="MT142786">
    <property type="protein sequence ID" value="QJA88533.1"/>
    <property type="molecule type" value="Genomic_DNA"/>
</dbReference>
<reference evidence="2" key="1">
    <citation type="submission" date="2020-03" db="EMBL/GenBank/DDBJ databases">
        <title>The deep terrestrial virosphere.</title>
        <authorList>
            <person name="Holmfeldt K."/>
            <person name="Nilsson E."/>
            <person name="Simone D."/>
            <person name="Lopez-Fernandez M."/>
            <person name="Wu X."/>
            <person name="de Brujin I."/>
            <person name="Lundin D."/>
            <person name="Andersson A."/>
            <person name="Bertilsson S."/>
            <person name="Dopson M."/>
        </authorList>
    </citation>
    <scope>NUCLEOTIDE SEQUENCE</scope>
    <source>
        <strain evidence="2">MM415B02743</strain>
    </source>
</reference>
<gene>
    <name evidence="2" type="ORF">MM415B02743_0004</name>
</gene>
<dbReference type="AlphaFoldDB" id="A0A6M3L1W0"/>
<feature type="coiled-coil region" evidence="1">
    <location>
        <begin position="116"/>
        <end position="150"/>
    </location>
</feature>
<name>A0A6M3L1W0_9ZZZZ</name>
<evidence type="ECO:0000313" key="2">
    <source>
        <dbReference type="EMBL" id="QJA88533.1"/>
    </source>
</evidence>
<evidence type="ECO:0000256" key="1">
    <source>
        <dbReference type="SAM" id="Coils"/>
    </source>
</evidence>
<organism evidence="2">
    <name type="scientific">viral metagenome</name>
    <dbReference type="NCBI Taxonomy" id="1070528"/>
    <lineage>
        <taxon>unclassified sequences</taxon>
        <taxon>metagenomes</taxon>
        <taxon>organismal metagenomes</taxon>
    </lineage>
</organism>
<protein>
    <submittedName>
        <fullName evidence="2">Uncharacterized protein</fullName>
    </submittedName>
</protein>
<keyword evidence="1" id="KW-0175">Coiled coil</keyword>